<protein>
    <submittedName>
        <fullName evidence="1">Glycosyltransferase</fullName>
    </submittedName>
</protein>
<evidence type="ECO:0000313" key="2">
    <source>
        <dbReference type="Proteomes" id="UP000663586"/>
    </source>
</evidence>
<dbReference type="SUPFAM" id="SSF53448">
    <property type="entry name" value="Nucleotide-diphospho-sugar transferases"/>
    <property type="match status" value="1"/>
</dbReference>
<keyword evidence="1" id="KW-0808">Transferase</keyword>
<reference evidence="1" key="1">
    <citation type="submission" date="2020-11" db="EMBL/GenBank/DDBJ databases">
        <title>Carbohydrate-dependent, anaerobic sulfur respiration: A novel catabolism in halophilic archaea.</title>
        <authorList>
            <person name="Sorokin D.Y."/>
            <person name="Messina E."/>
            <person name="Smedile F."/>
            <person name="La Cono V."/>
            <person name="Hallsworth J.E."/>
            <person name="Yakimov M.M."/>
        </authorList>
    </citation>
    <scope>NUCLEOTIDE SEQUENCE</scope>
    <source>
        <strain evidence="1">AArc-S</strain>
    </source>
</reference>
<dbReference type="KEGG" id="hara:AArcS_2551"/>
<proteinExistence type="predicted"/>
<accession>A0A897MTD1</accession>
<evidence type="ECO:0000313" key="1">
    <source>
        <dbReference type="EMBL" id="QSG03747.1"/>
    </source>
</evidence>
<dbReference type="GO" id="GO:0016740">
    <property type="term" value="F:transferase activity"/>
    <property type="evidence" value="ECO:0007669"/>
    <property type="project" value="UniProtKB-KW"/>
</dbReference>
<keyword evidence="2" id="KW-1185">Reference proteome</keyword>
<organism evidence="1 2">
    <name type="scientific">Natranaeroarchaeum sulfidigenes</name>
    <dbReference type="NCBI Taxonomy" id="2784880"/>
    <lineage>
        <taxon>Archaea</taxon>
        <taxon>Methanobacteriati</taxon>
        <taxon>Methanobacteriota</taxon>
        <taxon>Stenosarchaea group</taxon>
        <taxon>Halobacteria</taxon>
        <taxon>Halobacteriales</taxon>
        <taxon>Natronoarchaeaceae</taxon>
        <taxon>Natranaeroarchaeum</taxon>
    </lineage>
</organism>
<dbReference type="Proteomes" id="UP000663586">
    <property type="component" value="Chromosome"/>
</dbReference>
<gene>
    <name evidence="1" type="ORF">AArcS_2551</name>
</gene>
<dbReference type="AlphaFoldDB" id="A0A897MTD1"/>
<name>A0A897MTD1_9EURY</name>
<dbReference type="InterPro" id="IPR029044">
    <property type="entry name" value="Nucleotide-diphossugar_trans"/>
</dbReference>
<sequence>MRTDFILYVDTTNRQKYWGHSDGTVGPETTTGSAEVLTVRTNYVTMEYVQERIATVHDFTNPVPSAPTDSTAVVVPMTHREYGVPAAERVLSTLARVDPATVVVPLRAPPDRVDSFREWLDGFDVDTELLWCNSEPVESLLARSGVPTDRGKGRDVWLALGVAAPDHEYITVHDADATTYSAAHVPRLLAPLAHEYSFSKGYYARIEDERLYGRLFRLFVAPLIRVLSDRHQAPVLRYLDSFRYALAGEFAMTAELARSIRAQPSWGLEIGTLGEAFDYCGFEGTAQVDLGFHEHDHRAVGGETGLADMADHVGNALFRVLDDHGLDVEYGSLPSAYRRTANRLVKQYALDASMNGLEFDAPAEREQVEAYGAAVTPPGEDERLPAWKDVSLSPADLERAAVRALDGPSLTSGED</sequence>
<dbReference type="EMBL" id="CP064786">
    <property type="protein sequence ID" value="QSG03747.1"/>
    <property type="molecule type" value="Genomic_DNA"/>
</dbReference>
<dbReference type="Gene3D" id="3.90.550.10">
    <property type="entry name" value="Spore Coat Polysaccharide Biosynthesis Protein SpsA, Chain A"/>
    <property type="match status" value="1"/>
</dbReference>